<evidence type="ECO:0000256" key="3">
    <source>
        <dbReference type="ARBA" id="ARBA00022519"/>
    </source>
</evidence>
<keyword evidence="5" id="KW-1133">Transmembrane helix</keyword>
<name>A0A4R0N2S2_9SPHI</name>
<evidence type="ECO:0000256" key="7">
    <source>
        <dbReference type="ARBA" id="ARBA00023186"/>
    </source>
</evidence>
<organism evidence="13 14">
    <name type="scientific">Pedobacter frigiditerrae</name>
    <dbReference type="NCBI Taxonomy" id="2530452"/>
    <lineage>
        <taxon>Bacteria</taxon>
        <taxon>Pseudomonadati</taxon>
        <taxon>Bacteroidota</taxon>
        <taxon>Sphingobacteriia</taxon>
        <taxon>Sphingobacteriales</taxon>
        <taxon>Sphingobacteriaceae</taxon>
        <taxon>Pedobacter</taxon>
    </lineage>
</organism>
<dbReference type="AlphaFoldDB" id="A0A4R0N2S2"/>
<dbReference type="PANTHER" id="PTHR47529">
    <property type="entry name" value="PEPTIDYL-PROLYL CIS-TRANS ISOMERASE D"/>
    <property type="match status" value="1"/>
</dbReference>
<evidence type="ECO:0000256" key="4">
    <source>
        <dbReference type="ARBA" id="ARBA00022692"/>
    </source>
</evidence>
<dbReference type="Proteomes" id="UP000292884">
    <property type="component" value="Unassembled WGS sequence"/>
</dbReference>
<evidence type="ECO:0000256" key="1">
    <source>
        <dbReference type="ARBA" id="ARBA00004382"/>
    </source>
</evidence>
<keyword evidence="11" id="KW-0697">Rotamase</keyword>
<keyword evidence="2" id="KW-1003">Cell membrane</keyword>
<dbReference type="InterPro" id="IPR046357">
    <property type="entry name" value="PPIase_dom_sf"/>
</dbReference>
<dbReference type="SUPFAM" id="SSF109998">
    <property type="entry name" value="Triger factor/SurA peptide-binding domain-like"/>
    <property type="match status" value="1"/>
</dbReference>
<evidence type="ECO:0000256" key="5">
    <source>
        <dbReference type="ARBA" id="ARBA00022989"/>
    </source>
</evidence>
<dbReference type="Pfam" id="PF13623">
    <property type="entry name" value="SurA_N_2"/>
    <property type="match status" value="1"/>
</dbReference>
<dbReference type="InterPro" id="IPR000297">
    <property type="entry name" value="PPIase_PpiC"/>
</dbReference>
<evidence type="ECO:0000259" key="12">
    <source>
        <dbReference type="PROSITE" id="PS50198"/>
    </source>
</evidence>
<dbReference type="GO" id="GO:0005886">
    <property type="term" value="C:plasma membrane"/>
    <property type="evidence" value="ECO:0007669"/>
    <property type="project" value="UniProtKB-SubCell"/>
</dbReference>
<gene>
    <name evidence="13" type="ORF">EZ428_05005</name>
</gene>
<dbReference type="GO" id="GO:0003755">
    <property type="term" value="F:peptidyl-prolyl cis-trans isomerase activity"/>
    <property type="evidence" value="ECO:0007669"/>
    <property type="project" value="UniProtKB-KW"/>
</dbReference>
<protein>
    <recommendedName>
        <fullName evidence="9">Periplasmic chaperone PpiD</fullName>
    </recommendedName>
    <alternativeName>
        <fullName evidence="10">Periplasmic folding chaperone</fullName>
    </alternativeName>
</protein>
<evidence type="ECO:0000256" key="11">
    <source>
        <dbReference type="PROSITE-ProRule" id="PRU00278"/>
    </source>
</evidence>
<comment type="similarity">
    <text evidence="8">Belongs to the PpiD chaperone family.</text>
</comment>
<evidence type="ECO:0000256" key="10">
    <source>
        <dbReference type="ARBA" id="ARBA00042775"/>
    </source>
</evidence>
<comment type="subcellular location">
    <subcellularLocation>
        <location evidence="1">Cell inner membrane</location>
        <topology evidence="1">Single-pass type II membrane protein</topology>
        <orientation evidence="1">Periplasmic side</orientation>
    </subcellularLocation>
</comment>
<keyword evidence="3" id="KW-0997">Cell inner membrane</keyword>
<dbReference type="PANTHER" id="PTHR47529:SF1">
    <property type="entry name" value="PERIPLASMIC CHAPERONE PPID"/>
    <property type="match status" value="1"/>
</dbReference>
<dbReference type="Pfam" id="PF13616">
    <property type="entry name" value="Rotamase_3"/>
    <property type="match status" value="1"/>
</dbReference>
<dbReference type="InterPro" id="IPR027304">
    <property type="entry name" value="Trigger_fact/SurA_dom_sf"/>
</dbReference>
<evidence type="ECO:0000256" key="2">
    <source>
        <dbReference type="ARBA" id="ARBA00022475"/>
    </source>
</evidence>
<dbReference type="PROSITE" id="PS50198">
    <property type="entry name" value="PPIC_PPIASE_2"/>
    <property type="match status" value="1"/>
</dbReference>
<feature type="domain" description="PpiC" evidence="12">
    <location>
        <begin position="343"/>
        <end position="440"/>
    </location>
</feature>
<comment type="caution">
    <text evidence="13">The sequence shown here is derived from an EMBL/GenBank/DDBJ whole genome shotgun (WGS) entry which is preliminary data.</text>
</comment>
<evidence type="ECO:0000313" key="13">
    <source>
        <dbReference type="EMBL" id="TCC94139.1"/>
    </source>
</evidence>
<dbReference type="EMBL" id="SJSK01000001">
    <property type="protein sequence ID" value="TCC94139.1"/>
    <property type="molecule type" value="Genomic_DNA"/>
</dbReference>
<keyword evidence="6" id="KW-0472">Membrane</keyword>
<keyword evidence="4" id="KW-0812">Transmembrane</keyword>
<dbReference type="OrthoDB" id="9812372at2"/>
<keyword evidence="14" id="KW-1185">Reference proteome</keyword>
<dbReference type="SUPFAM" id="SSF54534">
    <property type="entry name" value="FKBP-like"/>
    <property type="match status" value="1"/>
</dbReference>
<sequence>MGVMTFMRTKMGYFLVGGIAVVLALFVLEPLLQQGTAIFGASRNSVGEIDGKEIKYEEFNPKVEQSLAQFRQQYGSNINPQMQAMAIDNAWQAEVGEVLLGKEYARLGLIVSGDELYDLINGERPSQLILQNFSDQQTGQIDRNGLMSSLKARESNPELKAKWLQLEEQIEKQALQQKYANLIRNSVYVSTLEATDEYNNRNKLASFKYVNLDYSSILDAAVKISDEDYQAYYDANKKRFDNPTETRGFEYVSFSIKPTKADTAVVKTQVDKLAADFRTTPNDSLFAANNSDVKVPYTYISKGKLDPAVDSVIFNYPAGSFYGPVFSGNSYKLIKVVDSRFSPDSVKASNILLDPSKLGGEANAYKLADSLKKAIQGGASFAAFADTYNTDASKGKGGDLGTFARGTMVPEFENAAFNGNTGDLKIIKSQFGIHILKIEKQVGSSKVVKLAYIEKSLAPSEKTRQTAYKKATAFLADVKGDNFKDLAQKSGYTVALADKVTATQGFAPGLDNPRPLIKDAYAADKGDVLPTVYSMDNAYVVAHLTDVMPKGQLTLADVKKQIQPMVMNAVKAKMLTEKLNKALGGSIDQVAAKLGKTAMPVQNMVFANPIIPGLAQENKVVGAVFGSQVGKVSKPIEGDKGVYVFTVQGFTNPAPMANTFKQKETMILGVTQRSLGAAFQALQEKTEIKDNRVKFY</sequence>
<dbReference type="Gene3D" id="3.10.50.40">
    <property type="match status" value="1"/>
</dbReference>
<reference evidence="13 14" key="1">
    <citation type="submission" date="2019-02" db="EMBL/GenBank/DDBJ databases">
        <title>Pedobacter sp. RP-1-13 sp. nov., isolated from Arctic soil.</title>
        <authorList>
            <person name="Dahal R.H."/>
        </authorList>
    </citation>
    <scope>NUCLEOTIDE SEQUENCE [LARGE SCALE GENOMIC DNA]</scope>
    <source>
        <strain evidence="13 14">RP-1-13</strain>
    </source>
</reference>
<proteinExistence type="inferred from homology"/>
<accession>A0A4R0N2S2</accession>
<keyword evidence="11 13" id="KW-0413">Isomerase</keyword>
<evidence type="ECO:0000256" key="6">
    <source>
        <dbReference type="ARBA" id="ARBA00023136"/>
    </source>
</evidence>
<evidence type="ECO:0000256" key="8">
    <source>
        <dbReference type="ARBA" id="ARBA00038408"/>
    </source>
</evidence>
<keyword evidence="7" id="KW-0143">Chaperone</keyword>
<evidence type="ECO:0000256" key="9">
    <source>
        <dbReference type="ARBA" id="ARBA00040743"/>
    </source>
</evidence>
<evidence type="ECO:0000313" key="14">
    <source>
        <dbReference type="Proteomes" id="UP000292884"/>
    </source>
</evidence>
<dbReference type="InterPro" id="IPR052029">
    <property type="entry name" value="PpiD_chaperone"/>
</dbReference>